<proteinExistence type="predicted"/>
<dbReference type="CDD" id="cd00413">
    <property type="entry name" value="Glyco_hydrolase_16"/>
    <property type="match status" value="1"/>
</dbReference>
<name>A0A7X0VIW9_9BACL</name>
<dbReference type="SUPFAM" id="SSF49899">
    <property type="entry name" value="Concanavalin A-like lectins/glucanases"/>
    <property type="match status" value="1"/>
</dbReference>
<dbReference type="InterPro" id="IPR000421">
    <property type="entry name" value="FA58C"/>
</dbReference>
<protein>
    <submittedName>
        <fullName evidence="3">Discoidin domain-containing protein</fullName>
    </submittedName>
</protein>
<feature type="domain" description="GH16" evidence="2">
    <location>
        <begin position="165"/>
        <end position="427"/>
    </location>
</feature>
<evidence type="ECO:0000259" key="1">
    <source>
        <dbReference type="PROSITE" id="PS50022"/>
    </source>
</evidence>
<dbReference type="Proteomes" id="UP000547209">
    <property type="component" value="Unassembled WGS sequence"/>
</dbReference>
<dbReference type="GO" id="GO:0004553">
    <property type="term" value="F:hydrolase activity, hydrolyzing O-glycosyl compounds"/>
    <property type="evidence" value="ECO:0007669"/>
    <property type="project" value="InterPro"/>
</dbReference>
<evidence type="ECO:0000313" key="3">
    <source>
        <dbReference type="EMBL" id="MBB6674963.1"/>
    </source>
</evidence>
<evidence type="ECO:0000313" key="4">
    <source>
        <dbReference type="Proteomes" id="UP000547209"/>
    </source>
</evidence>
<keyword evidence="4" id="KW-1185">Reference proteome</keyword>
<comment type="caution">
    <text evidence="3">The sequence shown here is derived from an EMBL/GenBank/DDBJ whole genome shotgun (WGS) entry which is preliminary data.</text>
</comment>
<dbReference type="Gene3D" id="2.60.120.260">
    <property type="entry name" value="Galactose-binding domain-like"/>
    <property type="match status" value="1"/>
</dbReference>
<dbReference type="SUPFAM" id="SSF49785">
    <property type="entry name" value="Galactose-binding domain-like"/>
    <property type="match status" value="1"/>
</dbReference>
<organism evidence="3 4">
    <name type="scientific">Cohnella nanjingensis</name>
    <dbReference type="NCBI Taxonomy" id="1387779"/>
    <lineage>
        <taxon>Bacteria</taxon>
        <taxon>Bacillati</taxon>
        <taxon>Bacillota</taxon>
        <taxon>Bacilli</taxon>
        <taxon>Bacillales</taxon>
        <taxon>Paenibacillaceae</taxon>
        <taxon>Cohnella</taxon>
    </lineage>
</organism>
<dbReference type="PROSITE" id="PS51762">
    <property type="entry name" value="GH16_2"/>
    <property type="match status" value="1"/>
</dbReference>
<dbReference type="InterPro" id="IPR008979">
    <property type="entry name" value="Galactose-bd-like_sf"/>
</dbReference>
<gene>
    <name evidence="3" type="ORF">H7C19_30220</name>
</gene>
<sequence length="454" mass="49840">MAAILLLTGVASWPKAHAEPLVNLAAGKPATSGYAGFAGGGALTNGVKSSAGYASVSSGLQWVQIDLGKRYDVNKVKFWHYFADGRTYRDVIVQLSDDPSFRSGVTTVFNNDRDNSAGFGQGKDMQYAETEAGMRVRFPTVGARYVRLYAGGSSANRYNHYVEIEVWGTASSGKPEGGGPQAKRAMFDDFSYADARDAKLGQHGWTLRGYAGGPGPKGTSWAPEQVTFVNDPANAGNRLARLQASTDGTGKGTRQAEIFTAATKYREGTYAARVRFTDAPVSGPDGDGIVQTFFTISPMARDDDPKYSELDFELLPNGGWGVAKPALWHTSWYTYRNEPWRQDTAQDHHPGSYAGWHELVMTVADKQIVYYLDGKRLSAHGGKYYPRQDMAIHFNLWFLPDGLLDTAKKRSYVMDVDWVYHAQDAALTPAQVEAAVRQYRADRVTFVDDVTAKK</sequence>
<dbReference type="InterPro" id="IPR013320">
    <property type="entry name" value="ConA-like_dom_sf"/>
</dbReference>
<accession>A0A7X0VIW9</accession>
<dbReference type="RefSeq" id="WP_185672819.1">
    <property type="nucleotide sequence ID" value="NZ_JACJVP010000058.1"/>
</dbReference>
<reference evidence="3 4" key="1">
    <citation type="submission" date="2020-08" db="EMBL/GenBank/DDBJ databases">
        <title>Cohnella phylogeny.</title>
        <authorList>
            <person name="Dunlap C."/>
        </authorList>
    </citation>
    <scope>NUCLEOTIDE SEQUENCE [LARGE SCALE GENOMIC DNA]</scope>
    <source>
        <strain evidence="3 4">DSM 28246</strain>
    </source>
</reference>
<dbReference type="PROSITE" id="PS50022">
    <property type="entry name" value="FA58C_3"/>
    <property type="match status" value="1"/>
</dbReference>
<evidence type="ECO:0000259" key="2">
    <source>
        <dbReference type="PROSITE" id="PS51762"/>
    </source>
</evidence>
<dbReference type="AlphaFoldDB" id="A0A7X0VIW9"/>
<dbReference type="InterPro" id="IPR000757">
    <property type="entry name" value="Beta-glucanase-like"/>
</dbReference>
<dbReference type="Pfam" id="PF00754">
    <property type="entry name" value="F5_F8_type_C"/>
    <property type="match status" value="1"/>
</dbReference>
<dbReference type="EMBL" id="JACJVP010000058">
    <property type="protein sequence ID" value="MBB6674963.1"/>
    <property type="molecule type" value="Genomic_DNA"/>
</dbReference>
<dbReference type="Gene3D" id="2.60.120.200">
    <property type="match status" value="1"/>
</dbReference>
<dbReference type="GO" id="GO:0005975">
    <property type="term" value="P:carbohydrate metabolic process"/>
    <property type="evidence" value="ECO:0007669"/>
    <property type="project" value="InterPro"/>
</dbReference>
<feature type="domain" description="F5/8 type C" evidence="1">
    <location>
        <begin position="1"/>
        <end position="169"/>
    </location>
</feature>